<name>A0ACB9NNM0_BAUVA</name>
<dbReference type="Proteomes" id="UP000828941">
    <property type="component" value="Chromosome 6"/>
</dbReference>
<protein>
    <submittedName>
        <fullName evidence="1">Uncharacterized protein</fullName>
    </submittedName>
</protein>
<gene>
    <name evidence="1" type="ORF">L6164_016408</name>
</gene>
<evidence type="ECO:0000313" key="2">
    <source>
        <dbReference type="Proteomes" id="UP000828941"/>
    </source>
</evidence>
<accession>A0ACB9NNM0</accession>
<comment type="caution">
    <text evidence="1">The sequence shown here is derived from an EMBL/GenBank/DDBJ whole genome shotgun (WGS) entry which is preliminary data.</text>
</comment>
<dbReference type="EMBL" id="CM039431">
    <property type="protein sequence ID" value="KAI4338054.1"/>
    <property type="molecule type" value="Genomic_DNA"/>
</dbReference>
<sequence>MSPKKINCVTMVLIICFLSQDAHSQLEIGFYSISCSVAEFVVKDEVRKAFTRDPGIAAGLVRMHFHDCFVRGCDASVLIDSTPQNTAEKDSPANNPSLRGYEVIDNAKARLEAVCKGMVSCADIVAFAARDSVELTGGLGYDVPAGRRDGRISLASDTATNLPPPSFNLDKLTQIFAAKGLTQEEMVTLSGAHTIGRSHCSSFSNRLYNFSSMSSQDPSLDGTYATLLKQQCPQGSTNQNLVVPMNPSSPARADAGYYVDVLANRGLFTSDQALLTNAATAKQVNENARSPFLWMRKFSAAMVKIGQIGVLTGEDGEIRTNCRVINS</sequence>
<reference evidence="1 2" key="1">
    <citation type="journal article" date="2022" name="DNA Res.">
        <title>Chromosomal-level genome assembly of the orchid tree Bauhinia variegata (Leguminosae; Cercidoideae) supports the allotetraploid origin hypothesis of Bauhinia.</title>
        <authorList>
            <person name="Zhong Y."/>
            <person name="Chen Y."/>
            <person name="Zheng D."/>
            <person name="Pang J."/>
            <person name="Liu Y."/>
            <person name="Luo S."/>
            <person name="Meng S."/>
            <person name="Qian L."/>
            <person name="Wei D."/>
            <person name="Dai S."/>
            <person name="Zhou R."/>
        </authorList>
    </citation>
    <scope>NUCLEOTIDE SEQUENCE [LARGE SCALE GENOMIC DNA]</scope>
    <source>
        <strain evidence="1">BV-YZ2020</strain>
    </source>
</reference>
<keyword evidence="2" id="KW-1185">Reference proteome</keyword>
<organism evidence="1 2">
    <name type="scientific">Bauhinia variegata</name>
    <name type="common">Purple orchid tree</name>
    <name type="synonym">Phanera variegata</name>
    <dbReference type="NCBI Taxonomy" id="167791"/>
    <lineage>
        <taxon>Eukaryota</taxon>
        <taxon>Viridiplantae</taxon>
        <taxon>Streptophyta</taxon>
        <taxon>Embryophyta</taxon>
        <taxon>Tracheophyta</taxon>
        <taxon>Spermatophyta</taxon>
        <taxon>Magnoliopsida</taxon>
        <taxon>eudicotyledons</taxon>
        <taxon>Gunneridae</taxon>
        <taxon>Pentapetalae</taxon>
        <taxon>rosids</taxon>
        <taxon>fabids</taxon>
        <taxon>Fabales</taxon>
        <taxon>Fabaceae</taxon>
        <taxon>Cercidoideae</taxon>
        <taxon>Cercideae</taxon>
        <taxon>Bauhiniinae</taxon>
        <taxon>Bauhinia</taxon>
    </lineage>
</organism>
<evidence type="ECO:0000313" key="1">
    <source>
        <dbReference type="EMBL" id="KAI4338054.1"/>
    </source>
</evidence>
<proteinExistence type="predicted"/>